<feature type="region of interest" description="Disordered" evidence="1">
    <location>
        <begin position="47"/>
        <end position="76"/>
    </location>
</feature>
<dbReference type="AlphaFoldDB" id="A0AA44RLF5"/>
<feature type="compositionally biased region" description="Low complexity" evidence="1">
    <location>
        <begin position="98"/>
        <end position="107"/>
    </location>
</feature>
<reference evidence="2 3" key="2">
    <citation type="submission" date="2017-02" db="EMBL/GenBank/DDBJ databases">
        <title>Protein polymorphisms may explain contrasting epidemiological fitness of two variants of a multidrug-resistant Mycobacterium tuberculosis strain.</title>
        <authorList>
            <person name="Bigi M.M."/>
            <person name="Lopez B."/>
            <person name="Blanco F.C."/>
            <person name="Sasiain M.C."/>
            <person name="De La Barrera S."/>
            <person name="Ritacco V."/>
            <person name="Bigi F."/>
            <person name="Soria M.A."/>
        </authorList>
    </citation>
    <scope>NUCLEOTIDE SEQUENCE [LARGE SCALE GENOMIC DNA]</scope>
    <source>
        <strain evidence="2 3">6548</strain>
    </source>
</reference>
<protein>
    <recommendedName>
        <fullName evidence="4">PE-PGRS family protein</fullName>
    </recommendedName>
</protein>
<sequence>MPPVAAITDQGGPAGTTRPTAGAGVAEPAVTAVTAGATVADQPCGAAGTAVSAVHPGHPVASVPTSPAGPAVAVQQPAAPSVTTGAAGPRCPGCAAAGPAGPAMAPQPGGPAGPAGGADAPGGAEPGRTPGPPVAVQPSAIAARTSRSGGRTRASGPAVADQPRRSAVAAVGIGGVTGPAVTTVAVQQAAGPTVLPGTPVGAVADQRAPQQRLGGRVDRVEQGLLHVGGLGAGIRARAGVQGPHELVVIRRQLSAQRLIALGVRPEQRRDRHRHLVGAGRQDSHRGACRRRTGGADRRPDVRQIRGGRCHHLRRRNHKRHPAPPTSSAQLHESQTCDTVGRAFDPITIWKQDVALSLKELPPTRSSARTCCAKVVGAETNRRAPLPAPPP</sequence>
<feature type="compositionally biased region" description="Polar residues" evidence="1">
    <location>
        <begin position="325"/>
        <end position="335"/>
    </location>
</feature>
<name>A0AA44RLF5_MYCTX</name>
<feature type="region of interest" description="Disordered" evidence="1">
    <location>
        <begin position="98"/>
        <end position="165"/>
    </location>
</feature>
<feature type="compositionally biased region" description="Low complexity" evidence="1">
    <location>
        <begin position="142"/>
        <end position="156"/>
    </location>
</feature>
<evidence type="ECO:0000256" key="1">
    <source>
        <dbReference type="SAM" id="MobiDB-lite"/>
    </source>
</evidence>
<comment type="caution">
    <text evidence="2">The sequence shown here is derived from an EMBL/GenBank/DDBJ whole genome shotgun (WGS) entry which is preliminary data.</text>
</comment>
<reference evidence="2 3" key="1">
    <citation type="submission" date="2016-04" db="EMBL/GenBank/DDBJ databases">
        <authorList>
            <person name="Bigi M."/>
            <person name="Bigi F."/>
            <person name="Soria M.A."/>
        </authorList>
    </citation>
    <scope>NUCLEOTIDE SEQUENCE [LARGE SCALE GENOMIC DNA]</scope>
    <source>
        <strain evidence="2 3">6548</strain>
    </source>
</reference>
<dbReference type="EMBL" id="LWDQ01000001">
    <property type="protein sequence ID" value="OMH60107.1"/>
    <property type="molecule type" value="Genomic_DNA"/>
</dbReference>
<feature type="compositionally biased region" description="Basic residues" evidence="1">
    <location>
        <begin position="305"/>
        <end position="321"/>
    </location>
</feature>
<feature type="region of interest" description="Disordered" evidence="1">
    <location>
        <begin position="276"/>
        <end position="335"/>
    </location>
</feature>
<proteinExistence type="predicted"/>
<accession>A0AA44RLF5</accession>
<evidence type="ECO:0008006" key="4">
    <source>
        <dbReference type="Google" id="ProtNLM"/>
    </source>
</evidence>
<evidence type="ECO:0000313" key="3">
    <source>
        <dbReference type="Proteomes" id="UP000189452"/>
    </source>
</evidence>
<dbReference type="Proteomes" id="UP000189452">
    <property type="component" value="Chromosome"/>
</dbReference>
<evidence type="ECO:0000313" key="2">
    <source>
        <dbReference type="EMBL" id="OMH60107.1"/>
    </source>
</evidence>
<feature type="compositionally biased region" description="Basic and acidic residues" evidence="1">
    <location>
        <begin position="293"/>
        <end position="303"/>
    </location>
</feature>
<feature type="region of interest" description="Disordered" evidence="1">
    <location>
        <begin position="1"/>
        <end position="24"/>
    </location>
</feature>
<feature type="compositionally biased region" description="Low complexity" evidence="1">
    <location>
        <begin position="15"/>
        <end position="24"/>
    </location>
</feature>
<feature type="compositionally biased region" description="Gly residues" evidence="1">
    <location>
        <begin position="110"/>
        <end position="120"/>
    </location>
</feature>
<organism evidence="2 3">
    <name type="scientific">Mycobacterium tuberculosis</name>
    <dbReference type="NCBI Taxonomy" id="1773"/>
    <lineage>
        <taxon>Bacteria</taxon>
        <taxon>Bacillati</taxon>
        <taxon>Actinomycetota</taxon>
        <taxon>Actinomycetes</taxon>
        <taxon>Mycobacteriales</taxon>
        <taxon>Mycobacteriaceae</taxon>
        <taxon>Mycobacterium</taxon>
        <taxon>Mycobacterium tuberculosis complex</taxon>
    </lineage>
</organism>
<gene>
    <name evidence="2" type="ORF">A4S10_02279</name>
</gene>